<comment type="similarity">
    <text evidence="3 9">Belongs to the CobD/CbiB family.</text>
</comment>
<name>A0A845QMJ5_9FIRM</name>
<dbReference type="PANTHER" id="PTHR34308:SF1">
    <property type="entry name" value="COBALAMIN BIOSYNTHESIS PROTEIN CBIB"/>
    <property type="match status" value="1"/>
</dbReference>
<evidence type="ECO:0000256" key="6">
    <source>
        <dbReference type="ARBA" id="ARBA00022692"/>
    </source>
</evidence>
<dbReference type="GO" id="GO:0005886">
    <property type="term" value="C:plasma membrane"/>
    <property type="evidence" value="ECO:0007669"/>
    <property type="project" value="UniProtKB-SubCell"/>
</dbReference>
<dbReference type="PANTHER" id="PTHR34308">
    <property type="entry name" value="COBALAMIN BIOSYNTHESIS PROTEIN CBIB"/>
    <property type="match status" value="1"/>
</dbReference>
<keyword evidence="7 9" id="KW-1133">Transmembrane helix</keyword>
<protein>
    <recommendedName>
        <fullName evidence="9">Cobalamin biosynthesis protein CobD</fullName>
    </recommendedName>
</protein>
<evidence type="ECO:0000256" key="2">
    <source>
        <dbReference type="ARBA" id="ARBA00004953"/>
    </source>
</evidence>
<dbReference type="GO" id="GO:0015420">
    <property type="term" value="F:ABC-type vitamin B12 transporter activity"/>
    <property type="evidence" value="ECO:0007669"/>
    <property type="project" value="UniProtKB-UniRule"/>
</dbReference>
<evidence type="ECO:0000256" key="3">
    <source>
        <dbReference type="ARBA" id="ARBA00006263"/>
    </source>
</evidence>
<evidence type="ECO:0000256" key="4">
    <source>
        <dbReference type="ARBA" id="ARBA00022475"/>
    </source>
</evidence>
<comment type="caution">
    <text evidence="10">The sequence shown here is derived from an EMBL/GenBank/DDBJ whole genome shotgun (WGS) entry which is preliminary data.</text>
</comment>
<accession>A0A845QMJ5</accession>
<feature type="transmembrane region" description="Helical" evidence="9">
    <location>
        <begin position="206"/>
        <end position="228"/>
    </location>
</feature>
<organism evidence="10 11">
    <name type="scientific">Anaerotruncus colihominis</name>
    <dbReference type="NCBI Taxonomy" id="169435"/>
    <lineage>
        <taxon>Bacteria</taxon>
        <taxon>Bacillati</taxon>
        <taxon>Bacillota</taxon>
        <taxon>Clostridia</taxon>
        <taxon>Eubacteriales</taxon>
        <taxon>Oscillospiraceae</taxon>
        <taxon>Anaerotruncus</taxon>
    </lineage>
</organism>
<evidence type="ECO:0000256" key="7">
    <source>
        <dbReference type="ARBA" id="ARBA00022989"/>
    </source>
</evidence>
<dbReference type="Proteomes" id="UP000446866">
    <property type="component" value="Unassembled WGS sequence"/>
</dbReference>
<feature type="transmembrane region" description="Helical" evidence="9">
    <location>
        <begin position="53"/>
        <end position="75"/>
    </location>
</feature>
<keyword evidence="5 9" id="KW-0169">Cobalamin biosynthesis</keyword>
<feature type="transmembrane region" description="Helical" evidence="9">
    <location>
        <begin position="298"/>
        <end position="317"/>
    </location>
</feature>
<reference evidence="10 11" key="1">
    <citation type="submission" date="2018-08" db="EMBL/GenBank/DDBJ databases">
        <title>Murine metabolic-syndrome-specific gut microbial biobank.</title>
        <authorList>
            <person name="Liu C."/>
        </authorList>
    </citation>
    <scope>NUCLEOTIDE SEQUENCE [LARGE SCALE GENOMIC DNA]</scope>
    <source>
        <strain evidence="10 11">28</strain>
    </source>
</reference>
<keyword evidence="8 9" id="KW-0472">Membrane</keyword>
<evidence type="ECO:0000256" key="9">
    <source>
        <dbReference type="HAMAP-Rule" id="MF_00024"/>
    </source>
</evidence>
<dbReference type="UniPathway" id="UPA00148"/>
<keyword evidence="11" id="KW-1185">Reference proteome</keyword>
<dbReference type="HAMAP" id="MF_00024">
    <property type="entry name" value="CobD_CbiB"/>
    <property type="match status" value="1"/>
</dbReference>
<dbReference type="GO" id="GO:0009236">
    <property type="term" value="P:cobalamin biosynthetic process"/>
    <property type="evidence" value="ECO:0007669"/>
    <property type="project" value="UniProtKB-UniRule"/>
</dbReference>
<comment type="caution">
    <text evidence="9">Lacks conserved residue(s) required for the propagation of feature annotation.</text>
</comment>
<comment type="pathway">
    <text evidence="2 9">Cofactor biosynthesis; adenosylcobalamin biosynthesis.</text>
</comment>
<comment type="function">
    <text evidence="9">Converts cobyric acid to cobinamide by the addition of aminopropanol on the F carboxylic group.</text>
</comment>
<evidence type="ECO:0000313" key="11">
    <source>
        <dbReference type="Proteomes" id="UP000446866"/>
    </source>
</evidence>
<evidence type="ECO:0000256" key="1">
    <source>
        <dbReference type="ARBA" id="ARBA00004651"/>
    </source>
</evidence>
<dbReference type="Pfam" id="PF03186">
    <property type="entry name" value="CobD_Cbib"/>
    <property type="match status" value="1"/>
</dbReference>
<comment type="subcellular location">
    <subcellularLocation>
        <location evidence="1 9">Cell membrane</location>
        <topology evidence="1 9">Multi-pass membrane protein</topology>
    </subcellularLocation>
</comment>
<dbReference type="InterPro" id="IPR004485">
    <property type="entry name" value="Cobalamin_biosynth_CobD/CbiB"/>
</dbReference>
<dbReference type="AlphaFoldDB" id="A0A845QMJ5"/>
<sequence>METVIIILIAFLLDCLFGDPPWLPHPIRLIGFFITKGEKLLRALFPKNKGGEIAAGAVLAVSVPVLTFGLCWGLLQAAAMVHVYLKYAVETLLCYQIFAAKSLKDESMRVYHHIEAGDLAGARKYLSYIVGRDTKDLDFRQITKAVVETVAENTSDGVIAPMLFMAVGGAPLGMLYKAVNTLDSMVGYKNEKYINFGKVSAISDDIWNYIPARLTAFAMVAAAFFTGFDGKNGLKIYRRDRRNHASPNSAHPESVCAGALHVQLAGDAYYFGKLYKKKTIGDDDRPIEASDIKNTVKLMYGAAILCLIIFLGIRTCLELL</sequence>
<dbReference type="NCBIfam" id="TIGR00380">
    <property type="entry name" value="cobal_cbiB"/>
    <property type="match status" value="1"/>
</dbReference>
<dbReference type="EMBL" id="QXWK01000017">
    <property type="protein sequence ID" value="NBH61917.1"/>
    <property type="molecule type" value="Genomic_DNA"/>
</dbReference>
<keyword evidence="4 9" id="KW-1003">Cell membrane</keyword>
<evidence type="ECO:0000256" key="5">
    <source>
        <dbReference type="ARBA" id="ARBA00022573"/>
    </source>
</evidence>
<evidence type="ECO:0000256" key="8">
    <source>
        <dbReference type="ARBA" id="ARBA00023136"/>
    </source>
</evidence>
<gene>
    <name evidence="9 10" type="primary">cobD</name>
    <name evidence="10" type="ORF">D0435_09665</name>
</gene>
<dbReference type="RefSeq" id="WP_160202201.1">
    <property type="nucleotide sequence ID" value="NZ_QXWK01000017.1"/>
</dbReference>
<proteinExistence type="inferred from homology"/>
<keyword evidence="6 9" id="KW-0812">Transmembrane</keyword>
<evidence type="ECO:0000313" key="10">
    <source>
        <dbReference type="EMBL" id="NBH61917.1"/>
    </source>
</evidence>
<dbReference type="GO" id="GO:0048472">
    <property type="term" value="F:threonine-phosphate decarboxylase activity"/>
    <property type="evidence" value="ECO:0007669"/>
    <property type="project" value="InterPro"/>
</dbReference>